<organism evidence="2 3">
    <name type="scientific">Lepidopterella palustris CBS 459.81</name>
    <dbReference type="NCBI Taxonomy" id="1314670"/>
    <lineage>
        <taxon>Eukaryota</taxon>
        <taxon>Fungi</taxon>
        <taxon>Dikarya</taxon>
        <taxon>Ascomycota</taxon>
        <taxon>Pezizomycotina</taxon>
        <taxon>Dothideomycetes</taxon>
        <taxon>Pleosporomycetidae</taxon>
        <taxon>Mytilinidiales</taxon>
        <taxon>Argynnaceae</taxon>
        <taxon>Lepidopterella</taxon>
    </lineage>
</organism>
<dbReference type="AlphaFoldDB" id="A0A8E2JD41"/>
<gene>
    <name evidence="2" type="ORF">K432DRAFT_406844</name>
</gene>
<sequence>MVPSRSLRRISPGREIPSTYFEEASHLLVTSDAFRDNDMESIDISMELNLLSRPNEAPRTTADARPISLWYRIPSIILFVFWCLAATQTCTTITAIFFSDSTSSIRLLAAKHTPLGLLPGWVYLGIVLSTTDSTLFMASAVVLLRCNWLKRKQDDVSCYRFWECVALAILLCARIILTVSAVLEHLSRGELSQRWMDVTLAVAGAAWFDVGAAYLFCFLDYEGDRK</sequence>
<dbReference type="Proteomes" id="UP000250266">
    <property type="component" value="Unassembled WGS sequence"/>
</dbReference>
<feature type="transmembrane region" description="Helical" evidence="1">
    <location>
        <begin position="164"/>
        <end position="183"/>
    </location>
</feature>
<dbReference type="EMBL" id="KV745087">
    <property type="protein sequence ID" value="OCK78002.1"/>
    <property type="molecule type" value="Genomic_DNA"/>
</dbReference>
<reference evidence="2 3" key="1">
    <citation type="journal article" date="2016" name="Nat. Commun.">
        <title>Ectomycorrhizal ecology is imprinted in the genome of the dominant symbiotic fungus Cenococcum geophilum.</title>
        <authorList>
            <consortium name="DOE Joint Genome Institute"/>
            <person name="Peter M."/>
            <person name="Kohler A."/>
            <person name="Ohm R.A."/>
            <person name="Kuo A."/>
            <person name="Krutzmann J."/>
            <person name="Morin E."/>
            <person name="Arend M."/>
            <person name="Barry K.W."/>
            <person name="Binder M."/>
            <person name="Choi C."/>
            <person name="Clum A."/>
            <person name="Copeland A."/>
            <person name="Grisel N."/>
            <person name="Haridas S."/>
            <person name="Kipfer T."/>
            <person name="LaButti K."/>
            <person name="Lindquist E."/>
            <person name="Lipzen A."/>
            <person name="Maire R."/>
            <person name="Meier B."/>
            <person name="Mihaltcheva S."/>
            <person name="Molinier V."/>
            <person name="Murat C."/>
            <person name="Poggeler S."/>
            <person name="Quandt C.A."/>
            <person name="Sperisen C."/>
            <person name="Tritt A."/>
            <person name="Tisserant E."/>
            <person name="Crous P.W."/>
            <person name="Henrissat B."/>
            <person name="Nehls U."/>
            <person name="Egli S."/>
            <person name="Spatafora J.W."/>
            <person name="Grigoriev I.V."/>
            <person name="Martin F.M."/>
        </authorList>
    </citation>
    <scope>NUCLEOTIDE SEQUENCE [LARGE SCALE GENOMIC DNA]</scope>
    <source>
        <strain evidence="2 3">CBS 459.81</strain>
    </source>
</reference>
<proteinExistence type="predicted"/>
<keyword evidence="3" id="KW-1185">Reference proteome</keyword>
<feature type="transmembrane region" description="Helical" evidence="1">
    <location>
        <begin position="118"/>
        <end position="144"/>
    </location>
</feature>
<accession>A0A8E2JD41</accession>
<protein>
    <submittedName>
        <fullName evidence="2">Uncharacterized protein</fullName>
    </submittedName>
</protein>
<evidence type="ECO:0000313" key="2">
    <source>
        <dbReference type="EMBL" id="OCK78002.1"/>
    </source>
</evidence>
<keyword evidence="1" id="KW-1133">Transmembrane helix</keyword>
<feature type="transmembrane region" description="Helical" evidence="1">
    <location>
        <begin position="195"/>
        <end position="219"/>
    </location>
</feature>
<evidence type="ECO:0000313" key="3">
    <source>
        <dbReference type="Proteomes" id="UP000250266"/>
    </source>
</evidence>
<name>A0A8E2JD41_9PEZI</name>
<feature type="transmembrane region" description="Helical" evidence="1">
    <location>
        <begin position="76"/>
        <end position="98"/>
    </location>
</feature>
<keyword evidence="1" id="KW-0812">Transmembrane</keyword>
<evidence type="ECO:0000256" key="1">
    <source>
        <dbReference type="SAM" id="Phobius"/>
    </source>
</evidence>
<keyword evidence="1" id="KW-0472">Membrane</keyword>